<comment type="caution">
    <text evidence="3">The sequence shown here is derived from an EMBL/GenBank/DDBJ whole genome shotgun (WGS) entry which is preliminary data.</text>
</comment>
<evidence type="ECO:0000256" key="2">
    <source>
        <dbReference type="SAM" id="SignalP"/>
    </source>
</evidence>
<feature type="chain" id="PRO_5040225827" evidence="2">
    <location>
        <begin position="21"/>
        <end position="304"/>
    </location>
</feature>
<accession>A0A9P6DF08</accession>
<evidence type="ECO:0000256" key="1">
    <source>
        <dbReference type="SAM" id="MobiDB-lite"/>
    </source>
</evidence>
<keyword evidence="4" id="KW-1185">Reference proteome</keyword>
<feature type="compositionally biased region" description="Polar residues" evidence="1">
    <location>
        <begin position="277"/>
        <end position="291"/>
    </location>
</feature>
<evidence type="ECO:0000313" key="4">
    <source>
        <dbReference type="Proteomes" id="UP000807025"/>
    </source>
</evidence>
<name>A0A9P6DF08_PLEER</name>
<feature type="region of interest" description="Disordered" evidence="1">
    <location>
        <begin position="269"/>
        <end position="304"/>
    </location>
</feature>
<protein>
    <submittedName>
        <fullName evidence="3">Uncharacterized protein</fullName>
    </submittedName>
</protein>
<feature type="signal peptide" evidence="2">
    <location>
        <begin position="1"/>
        <end position="20"/>
    </location>
</feature>
<dbReference type="EMBL" id="MU154579">
    <property type="protein sequence ID" value="KAF9493898.1"/>
    <property type="molecule type" value="Genomic_DNA"/>
</dbReference>
<sequence>MGKSLSMFLLLIAGTRFVLADPFNVTVDDKFGPFPRIGNTIHFGEGWFESGVDFCPVPGCHEAVFHQAFNQTWKRSIYLSQDLTDRPKVATFSFRGTAVYINAITNVQTGAGVPGNSDMTFLLDDQVSYFISKAPGFPIAQTVFSVTGLVDKYHNLTIVNGHPNSSFAQVMMFLDSIIYTTEFSPLAEDDGPTRSKDDAPSRPNIPVLIGVSVGVGGLYPRPSFLLVVPTCQSSQGESAAITFLAGKDILNAACYSLPSLQVPYTRPANSLRRQRDGSSVTPNSSCFATSTGDHRQHSTSILQE</sequence>
<organism evidence="3 4">
    <name type="scientific">Pleurotus eryngii</name>
    <name type="common">Boletus of the steppes</name>
    <dbReference type="NCBI Taxonomy" id="5323"/>
    <lineage>
        <taxon>Eukaryota</taxon>
        <taxon>Fungi</taxon>
        <taxon>Dikarya</taxon>
        <taxon>Basidiomycota</taxon>
        <taxon>Agaricomycotina</taxon>
        <taxon>Agaricomycetes</taxon>
        <taxon>Agaricomycetidae</taxon>
        <taxon>Agaricales</taxon>
        <taxon>Pleurotineae</taxon>
        <taxon>Pleurotaceae</taxon>
        <taxon>Pleurotus</taxon>
    </lineage>
</organism>
<reference evidence="3" key="1">
    <citation type="submission" date="2020-11" db="EMBL/GenBank/DDBJ databases">
        <authorList>
            <consortium name="DOE Joint Genome Institute"/>
            <person name="Ahrendt S."/>
            <person name="Riley R."/>
            <person name="Andreopoulos W."/>
            <person name="Labutti K."/>
            <person name="Pangilinan J."/>
            <person name="Ruiz-Duenas F.J."/>
            <person name="Barrasa J.M."/>
            <person name="Sanchez-Garcia M."/>
            <person name="Camarero S."/>
            <person name="Miyauchi S."/>
            <person name="Serrano A."/>
            <person name="Linde D."/>
            <person name="Babiker R."/>
            <person name="Drula E."/>
            <person name="Ayuso-Fernandez I."/>
            <person name="Pacheco R."/>
            <person name="Padilla G."/>
            <person name="Ferreira P."/>
            <person name="Barriuso J."/>
            <person name="Kellner H."/>
            <person name="Castanera R."/>
            <person name="Alfaro M."/>
            <person name="Ramirez L."/>
            <person name="Pisabarro A.G."/>
            <person name="Kuo A."/>
            <person name="Tritt A."/>
            <person name="Lipzen A."/>
            <person name="He G."/>
            <person name="Yan M."/>
            <person name="Ng V."/>
            <person name="Cullen D."/>
            <person name="Martin F."/>
            <person name="Rosso M.-N."/>
            <person name="Henrissat B."/>
            <person name="Hibbett D."/>
            <person name="Martinez A.T."/>
            <person name="Grigoriev I.V."/>
        </authorList>
    </citation>
    <scope>NUCLEOTIDE SEQUENCE</scope>
    <source>
        <strain evidence="3">ATCC 90797</strain>
    </source>
</reference>
<proteinExistence type="predicted"/>
<gene>
    <name evidence="3" type="ORF">BDN71DRAFT_1508101</name>
</gene>
<dbReference type="OrthoDB" id="3245657at2759"/>
<keyword evidence="2" id="KW-0732">Signal</keyword>
<evidence type="ECO:0000313" key="3">
    <source>
        <dbReference type="EMBL" id="KAF9493898.1"/>
    </source>
</evidence>
<dbReference type="Proteomes" id="UP000807025">
    <property type="component" value="Unassembled WGS sequence"/>
</dbReference>
<dbReference type="AlphaFoldDB" id="A0A9P6DF08"/>